<organism evidence="1 2">
    <name type="scientific">Methanococcoides cohabitans</name>
    <dbReference type="NCBI Taxonomy" id="3136559"/>
    <lineage>
        <taxon>Archaea</taxon>
        <taxon>Methanobacteriati</taxon>
        <taxon>Methanobacteriota</taxon>
        <taxon>Stenosarchaea group</taxon>
        <taxon>Methanomicrobia</taxon>
        <taxon>Methanosarcinales</taxon>
        <taxon>Methanosarcinaceae</taxon>
        <taxon>Methanococcoides</taxon>
    </lineage>
</organism>
<protein>
    <submittedName>
        <fullName evidence="1">Uncharacterized protein</fullName>
    </submittedName>
</protein>
<evidence type="ECO:0000313" key="2">
    <source>
        <dbReference type="Proteomes" id="UP001396646"/>
    </source>
</evidence>
<keyword evidence="2" id="KW-1185">Reference proteome</keyword>
<name>A0ABU9KXU1_9EURY</name>
<evidence type="ECO:0000313" key="1">
    <source>
        <dbReference type="EMBL" id="MEL4306385.1"/>
    </source>
</evidence>
<reference evidence="1 2" key="1">
    <citation type="submission" date="2024-04" db="EMBL/GenBank/DDBJ databases">
        <title>Methanococcoides sp. LMO-2.</title>
        <authorList>
            <person name="Liang L."/>
        </authorList>
    </citation>
    <scope>NUCLEOTIDE SEQUENCE [LARGE SCALE GENOMIC DNA]</scope>
    <source>
        <strain evidence="1 2">LMO-2</strain>
    </source>
</reference>
<dbReference type="RefSeq" id="WP_342127982.1">
    <property type="nucleotide sequence ID" value="NZ_JBCAUS010000007.1"/>
</dbReference>
<comment type="caution">
    <text evidence="1">The sequence shown here is derived from an EMBL/GenBank/DDBJ whole genome shotgun (WGS) entry which is preliminary data.</text>
</comment>
<dbReference type="EMBL" id="JBCAUS010000007">
    <property type="protein sequence ID" value="MEL4306385.1"/>
    <property type="molecule type" value="Genomic_DNA"/>
</dbReference>
<proteinExistence type="predicted"/>
<dbReference type="Proteomes" id="UP001396646">
    <property type="component" value="Unassembled WGS sequence"/>
</dbReference>
<sequence>MQQTTLVDSPEVSIWMEQEPGSSGVSVISHFFRHVLTVFSFRSLKFTGNKVVRAGLISAAAANRNVKLV</sequence>
<gene>
    <name evidence="1" type="ORF">WOA13_11205</name>
</gene>
<accession>A0ABU9KXU1</accession>